<dbReference type="AlphaFoldDB" id="A0A8A3NTJ2"/>
<keyword evidence="4" id="KW-1185">Reference proteome</keyword>
<reference evidence="3" key="1">
    <citation type="submission" date="2020-10" db="EMBL/GenBank/DDBJ databases">
        <title>Genome Sequence of Monilinia vaccinii-corymbosi Sheds Light on Mummy Berry Disease Infection of Blueberry and Mating Type.</title>
        <authorList>
            <person name="Yow A.G."/>
            <person name="Zhang Y."/>
            <person name="Bansal K."/>
            <person name="Eacker S.M."/>
            <person name="Sullivan S."/>
            <person name="Liachko I."/>
            <person name="Cubeta M.A."/>
            <person name="Rollins J.A."/>
            <person name="Ashrafi H."/>
        </authorList>
    </citation>
    <scope>NUCLEOTIDE SEQUENCE</scope>
    <source>
        <strain evidence="3">RL-1</strain>
    </source>
</reference>
<evidence type="ECO:0000256" key="1">
    <source>
        <dbReference type="SAM" id="MobiDB-lite"/>
    </source>
</evidence>
<name>A0A8A3NTJ2_9HELO</name>
<protein>
    <recommendedName>
        <fullName evidence="2">G-patch domain-containing protein</fullName>
    </recommendedName>
</protein>
<evidence type="ECO:0000313" key="4">
    <source>
        <dbReference type="Proteomes" id="UP000672032"/>
    </source>
</evidence>
<accession>A0A8A3NTJ2</accession>
<dbReference type="SMART" id="SM00443">
    <property type="entry name" value="G_patch"/>
    <property type="match status" value="1"/>
</dbReference>
<dbReference type="EMBL" id="CP063405">
    <property type="protein sequence ID" value="QSZ28773.1"/>
    <property type="molecule type" value="Genomic_DNA"/>
</dbReference>
<evidence type="ECO:0000313" key="3">
    <source>
        <dbReference type="EMBL" id="QSZ28773.1"/>
    </source>
</evidence>
<feature type="compositionally biased region" description="Polar residues" evidence="1">
    <location>
        <begin position="105"/>
        <end position="115"/>
    </location>
</feature>
<dbReference type="PANTHER" id="PTHR20923">
    <property type="entry name" value="BAT4 PROTEIN-RELATED"/>
    <property type="match status" value="1"/>
</dbReference>
<proteinExistence type="predicted"/>
<evidence type="ECO:0000259" key="2">
    <source>
        <dbReference type="PROSITE" id="PS50174"/>
    </source>
</evidence>
<feature type="domain" description="G-patch" evidence="2">
    <location>
        <begin position="140"/>
        <end position="188"/>
    </location>
</feature>
<dbReference type="Pfam" id="PF01585">
    <property type="entry name" value="G-patch"/>
    <property type="match status" value="1"/>
</dbReference>
<dbReference type="InterPro" id="IPR039146">
    <property type="entry name" value="GPANK1"/>
</dbReference>
<dbReference type="PANTHER" id="PTHR20923:SF1">
    <property type="entry name" value="G PATCH DOMAIN AND ANKYRIN REPEAT-CONTAINING PROTEIN 1"/>
    <property type="match status" value="1"/>
</dbReference>
<dbReference type="Proteomes" id="UP000672032">
    <property type="component" value="Chromosome 1"/>
</dbReference>
<dbReference type="GO" id="GO:0003676">
    <property type="term" value="F:nucleic acid binding"/>
    <property type="evidence" value="ECO:0007669"/>
    <property type="project" value="InterPro"/>
</dbReference>
<dbReference type="PROSITE" id="PS50174">
    <property type="entry name" value="G_PATCH"/>
    <property type="match status" value="1"/>
</dbReference>
<organism evidence="3 4">
    <name type="scientific">Monilinia vaccinii-corymbosi</name>
    <dbReference type="NCBI Taxonomy" id="61207"/>
    <lineage>
        <taxon>Eukaryota</taxon>
        <taxon>Fungi</taxon>
        <taxon>Dikarya</taxon>
        <taxon>Ascomycota</taxon>
        <taxon>Pezizomycotina</taxon>
        <taxon>Leotiomycetes</taxon>
        <taxon>Helotiales</taxon>
        <taxon>Sclerotiniaceae</taxon>
        <taxon>Monilinia</taxon>
    </lineage>
</organism>
<gene>
    <name evidence="3" type="ORF">DSL72_003278</name>
</gene>
<sequence>MSDEDTYEIPLQDQRVFGAGIKRKRVKFVPSTSSSATQPKASSSSATFIGDLYLKLVLPKDSSTSESTPPEISSISGDSSLCEVCRLPLSTGPEAIMNGDGADSSDISNTMSTTKPRPHEASLAHQVCLNHSHPPSHVDRNRKGLAYLSSYGWDPDSRLGLGASGQGIQYPIKPKPKDDRLGIGVVLPKNGGIRKKDKIQKLDAGKVRKLHEQDRKRGEKLREVFYRNDDVERYLGGG</sequence>
<dbReference type="OrthoDB" id="20282at2759"/>
<feature type="region of interest" description="Disordered" evidence="1">
    <location>
        <begin position="93"/>
        <end position="117"/>
    </location>
</feature>
<dbReference type="InterPro" id="IPR000467">
    <property type="entry name" value="G_patch_dom"/>
</dbReference>